<evidence type="ECO:0000313" key="3">
    <source>
        <dbReference type="EMBL" id="KAG2889505.1"/>
    </source>
</evidence>
<dbReference type="Proteomes" id="UP000736787">
    <property type="component" value="Unassembled WGS sequence"/>
</dbReference>
<organism evidence="2 5">
    <name type="scientific">Phytophthora cactorum</name>
    <dbReference type="NCBI Taxonomy" id="29920"/>
    <lineage>
        <taxon>Eukaryota</taxon>
        <taxon>Sar</taxon>
        <taxon>Stramenopiles</taxon>
        <taxon>Oomycota</taxon>
        <taxon>Peronosporomycetes</taxon>
        <taxon>Peronosporales</taxon>
        <taxon>Peronosporaceae</taxon>
        <taxon>Phytophthora</taxon>
    </lineage>
</organism>
<dbReference type="Proteomes" id="UP000760860">
    <property type="component" value="Unassembled WGS sequence"/>
</dbReference>
<protein>
    <submittedName>
        <fullName evidence="2">Uncharacterized protein</fullName>
    </submittedName>
</protein>
<dbReference type="AlphaFoldDB" id="A0A8T1ASG3"/>
<dbReference type="Proteomes" id="UP000735874">
    <property type="component" value="Unassembled WGS sequence"/>
</dbReference>
<dbReference type="EMBL" id="RCMV01000849">
    <property type="protein sequence ID" value="KAG3212337.1"/>
    <property type="molecule type" value="Genomic_DNA"/>
</dbReference>
<reference evidence="2" key="1">
    <citation type="submission" date="2018-10" db="EMBL/GenBank/DDBJ databases">
        <title>Effector identification in a new, highly contiguous assembly of the strawberry crown rot pathogen Phytophthora cactorum.</title>
        <authorList>
            <person name="Armitage A.D."/>
            <person name="Nellist C.F."/>
            <person name="Bates H."/>
            <person name="Vickerstaff R.J."/>
            <person name="Harrison R.J."/>
        </authorList>
    </citation>
    <scope>NUCLEOTIDE SEQUENCE</scope>
    <source>
        <strain evidence="1">15-7</strain>
        <strain evidence="2">4032</strain>
        <strain evidence="3">4040</strain>
        <strain evidence="4">P421</strain>
    </source>
</reference>
<gene>
    <name evidence="1" type="ORF">PC113_g14747</name>
    <name evidence="2" type="ORF">PC115_g20190</name>
    <name evidence="3" type="ORF">PC117_g24668</name>
    <name evidence="4" type="ORF">PC129_g16701</name>
</gene>
<evidence type="ECO:0000313" key="2">
    <source>
        <dbReference type="EMBL" id="KAG2887937.1"/>
    </source>
</evidence>
<accession>A0A8T1ASG3</accession>
<name>A0A8T1ASG3_9STRA</name>
<dbReference type="Proteomes" id="UP000774804">
    <property type="component" value="Unassembled WGS sequence"/>
</dbReference>
<evidence type="ECO:0000313" key="4">
    <source>
        <dbReference type="EMBL" id="KAG3212337.1"/>
    </source>
</evidence>
<evidence type="ECO:0000313" key="5">
    <source>
        <dbReference type="Proteomes" id="UP000774804"/>
    </source>
</evidence>
<dbReference type="EMBL" id="RCMG01000520">
    <property type="protein sequence ID" value="KAG2852771.1"/>
    <property type="molecule type" value="Genomic_DNA"/>
</dbReference>
<dbReference type="EMBL" id="RCMK01001713">
    <property type="protein sequence ID" value="KAG2889505.1"/>
    <property type="molecule type" value="Genomic_DNA"/>
</dbReference>
<proteinExistence type="predicted"/>
<comment type="caution">
    <text evidence="2">The sequence shown here is derived from an EMBL/GenBank/DDBJ whole genome shotgun (WGS) entry which is preliminary data.</text>
</comment>
<sequence>MKMCITRYRRYVRGPAVQNQPWTTKWWKTYEAQLATYMGARKEHLNGLGRLVYKCLDAIHAYWCVFLPDSASLAKDTTVKYWHGFKVELKRIWSRVWFVERASWTDVSLMAYAMFYGVLFLYEIIEGVCFGWPGVVVLTLVMNYPYGENEDVVEIGGISLGHGAVVWSVAY</sequence>
<dbReference type="EMBL" id="RCMI01001242">
    <property type="protein sequence ID" value="KAG2887937.1"/>
    <property type="molecule type" value="Genomic_DNA"/>
</dbReference>
<dbReference type="VEuPathDB" id="FungiDB:PC110_g21566"/>
<evidence type="ECO:0000313" key="1">
    <source>
        <dbReference type="EMBL" id="KAG2852771.1"/>
    </source>
</evidence>